<feature type="domain" description="Phytochrome chromophore attachment site" evidence="11">
    <location>
        <begin position="470"/>
        <end position="606"/>
    </location>
</feature>
<feature type="region of interest" description="Disordered" evidence="10">
    <location>
        <begin position="923"/>
        <end position="942"/>
    </location>
</feature>
<keyword evidence="7" id="KW-0418">Kinase</keyword>
<evidence type="ECO:0000313" key="13">
    <source>
        <dbReference type="EMBL" id="QIZ72788.1"/>
    </source>
</evidence>
<dbReference type="InterPro" id="IPR029016">
    <property type="entry name" value="GAF-like_dom_sf"/>
</dbReference>
<protein>
    <recommendedName>
        <fullName evidence="3">histidine kinase</fullName>
        <ecNumber evidence="3">2.7.13.3</ecNumber>
    </recommendedName>
</protein>
<dbReference type="Pfam" id="PF02518">
    <property type="entry name" value="HATPase_c"/>
    <property type="match status" value="1"/>
</dbReference>
<dbReference type="Gene3D" id="3.30.450.40">
    <property type="match status" value="3"/>
</dbReference>
<dbReference type="PROSITE" id="PS50046">
    <property type="entry name" value="PHYTOCHROME_2"/>
    <property type="match status" value="2"/>
</dbReference>
<dbReference type="PROSITE" id="PS50109">
    <property type="entry name" value="HIS_KIN"/>
    <property type="match status" value="1"/>
</dbReference>
<dbReference type="GO" id="GO:0009584">
    <property type="term" value="P:detection of visible light"/>
    <property type="evidence" value="ECO:0007669"/>
    <property type="project" value="InterPro"/>
</dbReference>
<comment type="similarity">
    <text evidence="2">In the N-terminal section; belongs to the phytochrome family.</text>
</comment>
<feature type="domain" description="Histidine kinase" evidence="12">
    <location>
        <begin position="663"/>
        <end position="922"/>
    </location>
</feature>
<dbReference type="PRINTS" id="PR00344">
    <property type="entry name" value="BCTRLSENSOR"/>
</dbReference>
<feature type="domain" description="Phytochrome chromophore attachment site" evidence="11">
    <location>
        <begin position="33"/>
        <end position="195"/>
    </location>
</feature>
<keyword evidence="14" id="KW-1185">Reference proteome</keyword>
<gene>
    <name evidence="13" type="ORF">HCG48_21115</name>
</gene>
<dbReference type="CDD" id="cd00082">
    <property type="entry name" value="HisKA"/>
    <property type="match status" value="1"/>
</dbReference>
<evidence type="ECO:0000256" key="1">
    <source>
        <dbReference type="ARBA" id="ARBA00000085"/>
    </source>
</evidence>
<dbReference type="InterPro" id="IPR036097">
    <property type="entry name" value="HisK_dim/P_sf"/>
</dbReference>
<evidence type="ECO:0000256" key="9">
    <source>
        <dbReference type="ARBA" id="ARBA00023012"/>
    </source>
</evidence>
<name>A0A6H1U1N7_9CYAN</name>
<dbReference type="InterPro" id="IPR003594">
    <property type="entry name" value="HATPase_dom"/>
</dbReference>
<keyword evidence="8" id="KW-0067">ATP-binding</keyword>
<dbReference type="SUPFAM" id="SSF55781">
    <property type="entry name" value="GAF domain-like"/>
    <property type="match status" value="3"/>
</dbReference>
<keyword evidence="4" id="KW-0597">Phosphoprotein</keyword>
<evidence type="ECO:0000256" key="4">
    <source>
        <dbReference type="ARBA" id="ARBA00022553"/>
    </source>
</evidence>
<dbReference type="EMBL" id="CP051167">
    <property type="protein sequence ID" value="QIZ72788.1"/>
    <property type="molecule type" value="Genomic_DNA"/>
</dbReference>
<accession>A0A6H1U1N7</accession>
<dbReference type="InterPro" id="IPR036890">
    <property type="entry name" value="HATPase_C_sf"/>
</dbReference>
<dbReference type="GO" id="GO:0005524">
    <property type="term" value="F:ATP binding"/>
    <property type="evidence" value="ECO:0007669"/>
    <property type="project" value="UniProtKB-KW"/>
</dbReference>
<evidence type="ECO:0000259" key="12">
    <source>
        <dbReference type="PROSITE" id="PS50109"/>
    </source>
</evidence>
<evidence type="ECO:0000256" key="6">
    <source>
        <dbReference type="ARBA" id="ARBA00022741"/>
    </source>
</evidence>
<evidence type="ECO:0000256" key="5">
    <source>
        <dbReference type="ARBA" id="ARBA00022679"/>
    </source>
</evidence>
<dbReference type="SUPFAM" id="SSF55874">
    <property type="entry name" value="ATPase domain of HSP90 chaperone/DNA topoisomerase II/histidine kinase"/>
    <property type="match status" value="1"/>
</dbReference>
<dbReference type="Pfam" id="PF01590">
    <property type="entry name" value="GAF"/>
    <property type="match status" value="2"/>
</dbReference>
<dbReference type="PANTHER" id="PTHR43065">
    <property type="entry name" value="SENSOR HISTIDINE KINASE"/>
    <property type="match status" value="1"/>
</dbReference>
<dbReference type="KEGG" id="oxy:HCG48_21115"/>
<dbReference type="InterPro" id="IPR004358">
    <property type="entry name" value="Sig_transdc_His_kin-like_C"/>
</dbReference>
<evidence type="ECO:0000259" key="11">
    <source>
        <dbReference type="PROSITE" id="PS50046"/>
    </source>
</evidence>
<comment type="catalytic activity">
    <reaction evidence="1">
        <text>ATP + protein L-histidine = ADP + protein N-phospho-L-histidine.</text>
        <dbReference type="EC" id="2.7.13.3"/>
    </reaction>
</comment>
<sequence length="942" mass="106238">MKHTENHVRSLQQKLDREVLLHRTIDRIRQSLELEEILTATAAEIRSFLGTDRVMVYRFNPDSSGEVIAESIDEGRLCSLKGLNFPPDDIPLEARERFLQQRVRSIVKVNSQQIGLSPFGCNGREDPGEREQVEISYRPLDPCHMTYLKAMGVYCSLVVPIIANGELWGLIVSHHAEERDISEEDLQLVQLVTDQVSIAIAQATLLAKTRERQAREATINRIATLLHGSPEIELQGALEATVQSLDGCGGRVYIAPAEGDDDVRGRRLPEIFAWGDRPTFPDATETPILEEHPQWRQWRERRRSPSHNSSQVYERADAIADLYKDPSLAAIAPAFKNTQIRGLLVIPLYYRQKFLGYLSIFRHEVDTETLWAGRFNSNVRQLMPRQSFEAWRERKKNQAREWTDEELQMAKALGDQFSMGVGQYLLYKKVTALNANLEYQVQQRTAQLQNTLKFTRILKQVSDRIRSTLDLDEILQTIVGRVRNLLNTDRVVIYQFRGDGTGEVTVEDVRGNWKSVLGTRCPGDCFPQAYGNLYLRGRVRAIDDIATEDLTPCHREFLESLQVKANLIVPIRMGSDLWGLTIAHECQGPRVWSKDEIELVQQLGDQAAIAISQAELYRKSQQAAATAEAKARELTVALQDLQHAQGQLVQSEKMSSLGQLVAGVAHEINNPVNFIYGNLAHATEYAHDLLELLDLYQKHLPEPDVEIVDLMEDIDFEFLVEDLPRMLASMKVGADRIRQIVLSLRNFSRLDQSEMKPVNIHDGIDSTLMILHHRIKAKGDRPAIEIVKNYGDLPSVECYAGQLNQVFMNILGNAIDALEEAWIAHSHPDQPPGPTPSIRITTERHKNHTIAIEIRDNGPGIPEHLKNRIFDPFFTTKDIGKGTGMGLSISHQIVVEKHGGQFVCESEPGNGTTFRIVIPIAALRPSPGPTHPVGSRLSERSS</sequence>
<keyword evidence="9" id="KW-0902">Two-component regulatory system</keyword>
<organism evidence="13 14">
    <name type="scientific">Oxynema aestuarii AP17</name>
    <dbReference type="NCBI Taxonomy" id="2064643"/>
    <lineage>
        <taxon>Bacteria</taxon>
        <taxon>Bacillati</taxon>
        <taxon>Cyanobacteriota</taxon>
        <taxon>Cyanophyceae</taxon>
        <taxon>Oscillatoriophycideae</taxon>
        <taxon>Oscillatoriales</taxon>
        <taxon>Oscillatoriaceae</taxon>
        <taxon>Oxynema</taxon>
        <taxon>Oxynema aestuarii</taxon>
    </lineage>
</organism>
<dbReference type="SMART" id="SM00387">
    <property type="entry name" value="HATPase_c"/>
    <property type="match status" value="1"/>
</dbReference>
<dbReference type="InterPro" id="IPR016132">
    <property type="entry name" value="Phyto_chromo_attachment"/>
</dbReference>
<dbReference type="Gene3D" id="1.10.287.130">
    <property type="match status" value="1"/>
</dbReference>
<dbReference type="AlphaFoldDB" id="A0A6H1U1N7"/>
<dbReference type="SMART" id="SM00065">
    <property type="entry name" value="GAF"/>
    <property type="match status" value="3"/>
</dbReference>
<dbReference type="Proteomes" id="UP000500857">
    <property type="component" value="Chromosome"/>
</dbReference>
<dbReference type="PANTHER" id="PTHR43065:SF10">
    <property type="entry name" value="PEROXIDE STRESS-ACTIVATED HISTIDINE KINASE MAK3"/>
    <property type="match status" value="1"/>
</dbReference>
<dbReference type="GO" id="GO:0006355">
    <property type="term" value="P:regulation of DNA-templated transcription"/>
    <property type="evidence" value="ECO:0007669"/>
    <property type="project" value="InterPro"/>
</dbReference>
<dbReference type="RefSeq" id="WP_168570935.1">
    <property type="nucleotide sequence ID" value="NZ_CP051167.1"/>
</dbReference>
<dbReference type="InterPro" id="IPR005467">
    <property type="entry name" value="His_kinase_dom"/>
</dbReference>
<dbReference type="Gene3D" id="3.30.565.10">
    <property type="entry name" value="Histidine kinase-like ATPase, C-terminal domain"/>
    <property type="match status" value="1"/>
</dbReference>
<keyword evidence="5" id="KW-0808">Transferase</keyword>
<dbReference type="GO" id="GO:0000155">
    <property type="term" value="F:phosphorelay sensor kinase activity"/>
    <property type="evidence" value="ECO:0007669"/>
    <property type="project" value="InterPro"/>
</dbReference>
<reference evidence="13 14" key="1">
    <citation type="submission" date="2020-04" db="EMBL/GenBank/DDBJ databases">
        <authorList>
            <person name="Basu S."/>
            <person name="Maruthanayagam V."/>
            <person name="Chakraborty S."/>
            <person name="Pramanik A."/>
            <person name="Mukherjee J."/>
            <person name="Brink B."/>
        </authorList>
    </citation>
    <scope>NUCLEOTIDE SEQUENCE [LARGE SCALE GENOMIC DNA]</scope>
    <source>
        <strain evidence="13 14">AP17</strain>
    </source>
</reference>
<dbReference type="InterPro" id="IPR003661">
    <property type="entry name" value="HisK_dim/P_dom"/>
</dbReference>
<evidence type="ECO:0000256" key="7">
    <source>
        <dbReference type="ARBA" id="ARBA00022777"/>
    </source>
</evidence>
<evidence type="ECO:0000256" key="8">
    <source>
        <dbReference type="ARBA" id="ARBA00022840"/>
    </source>
</evidence>
<evidence type="ECO:0000256" key="3">
    <source>
        <dbReference type="ARBA" id="ARBA00012438"/>
    </source>
</evidence>
<evidence type="ECO:0000256" key="10">
    <source>
        <dbReference type="SAM" id="MobiDB-lite"/>
    </source>
</evidence>
<dbReference type="InterPro" id="IPR013515">
    <property type="entry name" value="Phytochrome_cen-reg"/>
</dbReference>
<dbReference type="Pfam" id="PF00360">
    <property type="entry name" value="PHY"/>
    <property type="match status" value="1"/>
</dbReference>
<dbReference type="InterPro" id="IPR003018">
    <property type="entry name" value="GAF"/>
</dbReference>
<evidence type="ECO:0000313" key="14">
    <source>
        <dbReference type="Proteomes" id="UP000500857"/>
    </source>
</evidence>
<keyword evidence="6" id="KW-0547">Nucleotide-binding</keyword>
<dbReference type="SUPFAM" id="SSF47384">
    <property type="entry name" value="Homodimeric domain of signal transducing histidine kinase"/>
    <property type="match status" value="1"/>
</dbReference>
<proteinExistence type="inferred from homology"/>
<evidence type="ECO:0000256" key="2">
    <source>
        <dbReference type="ARBA" id="ARBA00006402"/>
    </source>
</evidence>
<dbReference type="EC" id="2.7.13.3" evidence="3"/>